<protein>
    <submittedName>
        <fullName evidence="2">Extensin</fullName>
    </submittedName>
</protein>
<dbReference type="AlphaFoldDB" id="A0A1B3ZG43"/>
<dbReference type="PROSITE" id="PS51257">
    <property type="entry name" value="PROKAR_LIPOPROTEIN"/>
    <property type="match status" value="1"/>
</dbReference>
<evidence type="ECO:0000259" key="1">
    <source>
        <dbReference type="Pfam" id="PF06904"/>
    </source>
</evidence>
<proteinExistence type="predicted"/>
<dbReference type="EMBL" id="CP014168">
    <property type="protein sequence ID" value="AOH86399.1"/>
    <property type="molecule type" value="Genomic_DNA"/>
</dbReference>
<gene>
    <name evidence="2" type="ORF">AWL63_00895</name>
</gene>
<keyword evidence="3" id="KW-1185">Reference proteome</keyword>
<dbReference type="KEGG" id="span:AWL63_00895"/>
<dbReference type="Pfam" id="PF06904">
    <property type="entry name" value="Extensin-like_C"/>
    <property type="match status" value="1"/>
</dbReference>
<sequence>MARWLFVFACLALSACGSSKPPPRPRGSQPITLAIPTSRETQACYTDLSREDVRFSPLAERDYGGGCRVAGAVQLIDIGVPVTNLTAMRCGLARSFAGWVRHAAVPAARQMLGSDLVRVESMGTYACRNTIGTARAMLSGHAIANAVDIGAFVLEDGRRISVLNGWQSSDPRVRAFLRTVHDSACKRFGTVLSPDYNAVHHNHLHLEDDHKSFCR</sequence>
<name>A0A1B3ZG43_9SPHN</name>
<reference evidence="2 3" key="1">
    <citation type="submission" date="2016-01" db="EMBL/GenBank/DDBJ databases">
        <title>Complete genome and mega plasmid sequence of Sphingomonas panacis DCY99 elicits systemic resistance in rice to Xanthomonas oryzae.</title>
        <authorList>
            <person name="Kim Y.J."/>
            <person name="Yang D.C."/>
            <person name="Sing P."/>
        </authorList>
    </citation>
    <scope>NUCLEOTIDE SEQUENCE [LARGE SCALE GENOMIC DNA]</scope>
    <source>
        <strain evidence="2 3">DCY99</strain>
    </source>
</reference>
<feature type="domain" description="Extensin-like C-terminal" evidence="1">
    <location>
        <begin position="42"/>
        <end position="215"/>
    </location>
</feature>
<dbReference type="Proteomes" id="UP000094256">
    <property type="component" value="Chromosome"/>
</dbReference>
<dbReference type="RefSeq" id="WP_069206907.1">
    <property type="nucleotide sequence ID" value="NZ_CP014168.1"/>
</dbReference>
<dbReference type="STRING" id="1560345.AWL63_00895"/>
<evidence type="ECO:0000313" key="2">
    <source>
        <dbReference type="EMBL" id="AOH86399.1"/>
    </source>
</evidence>
<accession>A0A1B3ZG43</accession>
<dbReference type="InterPro" id="IPR009683">
    <property type="entry name" value="Extensin-like_C"/>
</dbReference>
<evidence type="ECO:0000313" key="3">
    <source>
        <dbReference type="Proteomes" id="UP000094256"/>
    </source>
</evidence>
<organism evidence="2 3">
    <name type="scientific">Sphingomonas panacis</name>
    <dbReference type="NCBI Taxonomy" id="1560345"/>
    <lineage>
        <taxon>Bacteria</taxon>
        <taxon>Pseudomonadati</taxon>
        <taxon>Pseudomonadota</taxon>
        <taxon>Alphaproteobacteria</taxon>
        <taxon>Sphingomonadales</taxon>
        <taxon>Sphingomonadaceae</taxon>
        <taxon>Sphingomonas</taxon>
    </lineage>
</organism>